<dbReference type="PANTHER" id="PTHR40254">
    <property type="entry name" value="BLR0577 PROTEIN"/>
    <property type="match status" value="1"/>
</dbReference>
<dbReference type="Proteomes" id="UP000008206">
    <property type="component" value="Chromosome"/>
</dbReference>
<dbReference type="Gene3D" id="3.50.50.60">
    <property type="entry name" value="FAD/NAD(P)-binding domain"/>
    <property type="match status" value="1"/>
</dbReference>
<sequence>MSQPLTIAIIGGGFSGSMVAIHLLKLATGPLTIKFIEPRPRINVGVAYSTPWECHLLNVPAGQMSAFTDQPDHFWCWLKDIRSTIEKDAFVPRQLYSRYIRFLLAQAQKQANATVKLEWISDEAISVKPDAKQLEVCLSNGEVIPADRVVLALGNFPPSHPHGINASLKESQRYFTSWDVLPILGSLNPKSSILLLGSGLTMMDIVAALNHQGHQGQIYGVSRRGLLPQPHQPTAAYADFLENIEPPTTIRGLMRLVRQEIAQADSLGYDWRSVFNALRPHTQTLWQSLPLAEKRRFLRHLRPYWEIHRHRAIPSLVQMLENLMETGQLTLYAGRVQKYQPEGKNINVFVRPRGRKELLQLPVEVVINCTGAECDYRSLKAPIMINLLANGLVRPDPLHLGLDVANHGALINANGKPSEQLYTLGPPQKGCLWETTAVREIRQQAQQLAKILITS</sequence>
<accession>E0UH77</accession>
<dbReference type="RefSeq" id="WP_013324829.1">
    <property type="nucleotide sequence ID" value="NC_014501.1"/>
</dbReference>
<evidence type="ECO:0000313" key="2">
    <source>
        <dbReference type="EMBL" id="ADN16791.1"/>
    </source>
</evidence>
<dbReference type="OrthoDB" id="9784009at2"/>
<dbReference type="HOGENOM" id="CLU_020215_2_0_3"/>
<name>E0UH77_GLOV7</name>
<dbReference type="AlphaFoldDB" id="E0UH77"/>
<dbReference type="SUPFAM" id="SSF51905">
    <property type="entry name" value="FAD/NAD(P)-binding domain"/>
    <property type="match status" value="1"/>
</dbReference>
<dbReference type="EMBL" id="CP002198">
    <property type="protein sequence ID" value="ADN16791.1"/>
    <property type="molecule type" value="Genomic_DNA"/>
</dbReference>
<dbReference type="PANTHER" id="PTHR40254:SF1">
    <property type="entry name" value="BLR0577 PROTEIN"/>
    <property type="match status" value="1"/>
</dbReference>
<dbReference type="InterPro" id="IPR038732">
    <property type="entry name" value="HpyO/CreE_NAD-binding"/>
</dbReference>
<organism evidence="2 3">
    <name type="scientific">Gloeothece verrucosa (strain PCC 7822)</name>
    <name type="common">Cyanothece sp. (strain PCC 7822)</name>
    <dbReference type="NCBI Taxonomy" id="497965"/>
    <lineage>
        <taxon>Bacteria</taxon>
        <taxon>Bacillati</taxon>
        <taxon>Cyanobacteriota</taxon>
        <taxon>Cyanophyceae</taxon>
        <taxon>Oscillatoriophycideae</taxon>
        <taxon>Chroococcales</taxon>
        <taxon>Aphanothecaceae</taxon>
        <taxon>Gloeothece</taxon>
        <taxon>Gloeothece verrucosa</taxon>
    </lineage>
</organism>
<dbReference type="InterPro" id="IPR052189">
    <property type="entry name" value="L-asp_N-monooxygenase_NS-form"/>
</dbReference>
<keyword evidence="3" id="KW-1185">Reference proteome</keyword>
<reference evidence="3" key="1">
    <citation type="journal article" date="2011" name="MBio">
        <title>Novel metabolic attributes of the genus Cyanothece, comprising a group of unicellular nitrogen-fixing Cyanobacteria.</title>
        <authorList>
            <person name="Bandyopadhyay A."/>
            <person name="Elvitigala T."/>
            <person name="Welsh E."/>
            <person name="Stockel J."/>
            <person name="Liberton M."/>
            <person name="Min H."/>
            <person name="Sherman L.A."/>
            <person name="Pakrasi H.B."/>
        </authorList>
    </citation>
    <scope>NUCLEOTIDE SEQUENCE [LARGE SCALE GENOMIC DNA]</scope>
    <source>
        <strain evidence="3">PCC 7822</strain>
    </source>
</reference>
<dbReference type="eggNOG" id="COG4529">
    <property type="taxonomic scope" value="Bacteria"/>
</dbReference>
<dbReference type="Pfam" id="PF13454">
    <property type="entry name" value="NAD_binding_9"/>
    <property type="match status" value="1"/>
</dbReference>
<proteinExistence type="predicted"/>
<dbReference type="STRING" id="497965.Cyan7822_4900"/>
<feature type="domain" description="FAD-dependent urate hydroxylase HpyO/Asp monooxygenase CreE-like FAD/NAD(P)-binding" evidence="1">
    <location>
        <begin position="8"/>
        <end position="155"/>
    </location>
</feature>
<protein>
    <submittedName>
        <fullName evidence="2">Beta-lactamase domain-containing protein</fullName>
    </submittedName>
</protein>
<dbReference type="InterPro" id="IPR036188">
    <property type="entry name" value="FAD/NAD-bd_sf"/>
</dbReference>
<dbReference type="KEGG" id="cyj:Cyan7822_4900"/>
<evidence type="ECO:0000259" key="1">
    <source>
        <dbReference type="Pfam" id="PF13454"/>
    </source>
</evidence>
<evidence type="ECO:0000313" key="3">
    <source>
        <dbReference type="Proteomes" id="UP000008206"/>
    </source>
</evidence>
<gene>
    <name evidence="2" type="ordered locus">Cyan7822_4900</name>
</gene>